<feature type="transmembrane region" description="Helical" evidence="6">
    <location>
        <begin position="275"/>
        <end position="296"/>
    </location>
</feature>
<feature type="transmembrane region" description="Helical" evidence="6">
    <location>
        <begin position="12"/>
        <end position="33"/>
    </location>
</feature>
<evidence type="ECO:0000256" key="3">
    <source>
        <dbReference type="ARBA" id="ARBA00022692"/>
    </source>
</evidence>
<dbReference type="EMBL" id="UINC01004905">
    <property type="protein sequence ID" value="SVA17705.1"/>
    <property type="molecule type" value="Genomic_DNA"/>
</dbReference>
<gene>
    <name evidence="8" type="ORF">METZ01_LOCUS70559</name>
</gene>
<dbReference type="GO" id="GO:0044874">
    <property type="term" value="P:lipoprotein localization to outer membrane"/>
    <property type="evidence" value="ECO:0007669"/>
    <property type="project" value="TreeGrafter"/>
</dbReference>
<keyword evidence="2" id="KW-1003">Cell membrane</keyword>
<evidence type="ECO:0000256" key="2">
    <source>
        <dbReference type="ARBA" id="ARBA00022475"/>
    </source>
</evidence>
<proteinExistence type="predicted"/>
<reference evidence="8" key="1">
    <citation type="submission" date="2018-05" db="EMBL/GenBank/DDBJ databases">
        <authorList>
            <person name="Lanie J.A."/>
            <person name="Ng W.-L."/>
            <person name="Kazmierczak K.M."/>
            <person name="Andrzejewski T.M."/>
            <person name="Davidsen T.M."/>
            <person name="Wayne K.J."/>
            <person name="Tettelin H."/>
            <person name="Glass J.I."/>
            <person name="Rusch D."/>
            <person name="Podicherti R."/>
            <person name="Tsui H.-C.T."/>
            <person name="Winkler M.E."/>
        </authorList>
    </citation>
    <scope>NUCLEOTIDE SEQUENCE</scope>
</reference>
<dbReference type="Pfam" id="PF02687">
    <property type="entry name" value="FtsX"/>
    <property type="match status" value="1"/>
</dbReference>
<keyword evidence="5 6" id="KW-0472">Membrane</keyword>
<feature type="transmembrane region" description="Helical" evidence="6">
    <location>
        <begin position="386"/>
        <end position="410"/>
    </location>
</feature>
<evidence type="ECO:0000256" key="1">
    <source>
        <dbReference type="ARBA" id="ARBA00004651"/>
    </source>
</evidence>
<organism evidence="8">
    <name type="scientific">marine metagenome</name>
    <dbReference type="NCBI Taxonomy" id="408172"/>
    <lineage>
        <taxon>unclassified sequences</taxon>
        <taxon>metagenomes</taxon>
        <taxon>ecological metagenomes</taxon>
    </lineage>
</organism>
<feature type="domain" description="ABC3 transporter permease C-terminal" evidence="7">
    <location>
        <begin position="282"/>
        <end position="413"/>
    </location>
</feature>
<evidence type="ECO:0000259" key="7">
    <source>
        <dbReference type="Pfam" id="PF02687"/>
    </source>
</evidence>
<dbReference type="InterPro" id="IPR003838">
    <property type="entry name" value="ABC3_permease_C"/>
</dbReference>
<keyword evidence="4 6" id="KW-1133">Transmembrane helix</keyword>
<protein>
    <recommendedName>
        <fullName evidence="7">ABC3 transporter permease C-terminal domain-containing protein</fullName>
    </recommendedName>
</protein>
<sequence length="423" mass="46627">MTKGLLRDRSRSLFPVLVITLTVAMVVFAIGFMRGTMNSLFLDTAVILTGHEKIVTRAYNEESQLMPNDLALLDADQLIHDLNQDYPDFFWTPRITFAGLLDVPDENGETQSQGPVFALGIDLLSTDSRQAEIWEMDRVLVEGSLPQNREDALISTKLADQLDLSVGDPVTFIGSTMDNAFTTYNFNVSGTFNLRKGQTDKQMMLVDLSGARLALDMDNAASAIFGFTHSLYYDDEAAVTLRTHYNNTKSDSLDIFSPFMLALRDGNQMGTMVDVSGAMIAIMGGIFLVVVMVVLWNMGLMNGLRRYGEVGLRLAMGESKGQVYRSMISEAVIIGLFGTIIGTGIGLVLTYYVQEHGIDYTKGIEALSNSSMIMPNIFYAQVTPDLYYIGFIPGVLATVLGTMLAGLAVYKREMAQLFKELET</sequence>
<dbReference type="GO" id="GO:0098797">
    <property type="term" value="C:plasma membrane protein complex"/>
    <property type="evidence" value="ECO:0007669"/>
    <property type="project" value="TreeGrafter"/>
</dbReference>
<evidence type="ECO:0000256" key="5">
    <source>
        <dbReference type="ARBA" id="ARBA00023136"/>
    </source>
</evidence>
<evidence type="ECO:0000256" key="6">
    <source>
        <dbReference type="SAM" id="Phobius"/>
    </source>
</evidence>
<accession>A0A381TNS2</accession>
<comment type="subcellular location">
    <subcellularLocation>
        <location evidence="1">Cell membrane</location>
        <topology evidence="1">Multi-pass membrane protein</topology>
    </subcellularLocation>
</comment>
<dbReference type="AlphaFoldDB" id="A0A381TNS2"/>
<dbReference type="PANTHER" id="PTHR30489">
    <property type="entry name" value="LIPOPROTEIN-RELEASING SYSTEM TRANSMEMBRANE PROTEIN LOLE"/>
    <property type="match status" value="1"/>
</dbReference>
<dbReference type="InterPro" id="IPR051447">
    <property type="entry name" value="Lipoprotein-release_system"/>
</dbReference>
<evidence type="ECO:0000256" key="4">
    <source>
        <dbReference type="ARBA" id="ARBA00022989"/>
    </source>
</evidence>
<dbReference type="PANTHER" id="PTHR30489:SF0">
    <property type="entry name" value="LIPOPROTEIN-RELEASING SYSTEM TRANSMEMBRANE PROTEIN LOLE"/>
    <property type="match status" value="1"/>
</dbReference>
<evidence type="ECO:0000313" key="8">
    <source>
        <dbReference type="EMBL" id="SVA17705.1"/>
    </source>
</evidence>
<feature type="transmembrane region" description="Helical" evidence="6">
    <location>
        <begin position="331"/>
        <end position="353"/>
    </location>
</feature>
<name>A0A381TNS2_9ZZZZ</name>
<keyword evidence="3 6" id="KW-0812">Transmembrane</keyword>